<feature type="compositionally biased region" description="Polar residues" evidence="1">
    <location>
        <begin position="102"/>
        <end position="112"/>
    </location>
</feature>
<dbReference type="RefSeq" id="WP_230098000.1">
    <property type="nucleotide sequence ID" value="NZ_CAKKNT010000002.1"/>
</dbReference>
<dbReference type="EMBL" id="CAKKNT010000002">
    <property type="protein sequence ID" value="CAH0417887.1"/>
    <property type="molecule type" value="Genomic_DNA"/>
</dbReference>
<feature type="region of interest" description="Disordered" evidence="1">
    <location>
        <begin position="45"/>
        <end position="112"/>
    </location>
</feature>
<gene>
    <name evidence="3" type="ORF">WGH24286_00303</name>
</gene>
<feature type="compositionally biased region" description="Polar residues" evidence="1">
    <location>
        <begin position="1"/>
        <end position="12"/>
    </location>
</feature>
<dbReference type="CDD" id="cd17470">
    <property type="entry name" value="T3SS_Flik_C"/>
    <property type="match status" value="1"/>
</dbReference>
<dbReference type="Gene3D" id="3.30.750.140">
    <property type="match status" value="1"/>
</dbReference>
<feature type="compositionally biased region" description="Low complexity" evidence="1">
    <location>
        <begin position="18"/>
        <end position="28"/>
    </location>
</feature>
<sequence>MNQITPPTTSAVNALPKNSNSAASSSDDNQALAAIFASLLAPSPLPMAQQDAPLPPTDNLVQAGDDGALGTALPSQSPGSLSVEEVPIPQAAKPLASPVTDMGTSNVPASVNSGAAPVAEVAASATPSPQLMAATSQPTSTPLATTLMPSLASDNSKLNKDSKPISNASDNIVAKNVTNSNDDVINNFETSNSNIFSAEKTLSTAASAPVELKAITPATGVPDSATAPRQATTDDKAPAPTTEQLPSQAPELPPTLTGNIIPNQVPTITNTPVLTTVKIESQPLMPTNQISNMAQVITEQVKTMGSGDTKVVVFRLEPAGLGPINVNLQINQQQVSVEFKMEQSQTHQMLAAAMPKLQEILKATTDTPLQINNPTPTPAVSNVSAPTSHTLSDMNQQMMFNQQGQHGHGQPFTGDKRKAYQGPQEVVVEPVETQPEADATVSILV</sequence>
<dbReference type="InterPro" id="IPR038610">
    <property type="entry name" value="FliK-like_C_sf"/>
</dbReference>
<organism evidence="3 4">
    <name type="scientific">Periweissella ghanensis</name>
    <dbReference type="NCBI Taxonomy" id="467997"/>
    <lineage>
        <taxon>Bacteria</taxon>
        <taxon>Bacillati</taxon>
        <taxon>Bacillota</taxon>
        <taxon>Bacilli</taxon>
        <taxon>Lactobacillales</taxon>
        <taxon>Lactobacillaceae</taxon>
        <taxon>Periweissella</taxon>
    </lineage>
</organism>
<protein>
    <recommendedName>
        <fullName evidence="2">Flagellar hook-length control protein-like C-terminal domain-containing protein</fullName>
    </recommendedName>
</protein>
<dbReference type="InterPro" id="IPR021136">
    <property type="entry name" value="Flagellar_hook_control-like_C"/>
</dbReference>
<evidence type="ECO:0000313" key="4">
    <source>
        <dbReference type="Proteomes" id="UP000789719"/>
    </source>
</evidence>
<proteinExistence type="predicted"/>
<reference evidence="3 4" key="1">
    <citation type="submission" date="2021-11" db="EMBL/GenBank/DDBJ databases">
        <authorList>
            <person name="Depoorter E."/>
        </authorList>
    </citation>
    <scope>NUCLEOTIDE SEQUENCE [LARGE SCALE GENOMIC DNA]</scope>
    <source>
        <strain evidence="3 4">LMG 24286</strain>
    </source>
</reference>
<feature type="region of interest" description="Disordered" evidence="1">
    <location>
        <begin position="217"/>
        <end position="253"/>
    </location>
</feature>
<evidence type="ECO:0000256" key="1">
    <source>
        <dbReference type="SAM" id="MobiDB-lite"/>
    </source>
</evidence>
<accession>A0ABN8BJK8</accession>
<keyword evidence="4" id="KW-1185">Reference proteome</keyword>
<evidence type="ECO:0000313" key="3">
    <source>
        <dbReference type="EMBL" id="CAH0417887.1"/>
    </source>
</evidence>
<dbReference type="Proteomes" id="UP000789719">
    <property type="component" value="Unassembled WGS sequence"/>
</dbReference>
<feature type="domain" description="Flagellar hook-length control protein-like C-terminal" evidence="2">
    <location>
        <begin position="299"/>
        <end position="363"/>
    </location>
</feature>
<name>A0ABN8BJK8_9LACO</name>
<comment type="caution">
    <text evidence="3">The sequence shown here is derived from an EMBL/GenBank/DDBJ whole genome shotgun (WGS) entry which is preliminary data.</text>
</comment>
<dbReference type="Pfam" id="PF02120">
    <property type="entry name" value="Flg_hook"/>
    <property type="match status" value="1"/>
</dbReference>
<evidence type="ECO:0000259" key="2">
    <source>
        <dbReference type="Pfam" id="PF02120"/>
    </source>
</evidence>
<feature type="region of interest" description="Disordered" evidence="1">
    <location>
        <begin position="1"/>
        <end position="28"/>
    </location>
</feature>